<evidence type="ECO:0000256" key="8">
    <source>
        <dbReference type="RuleBase" id="RU000461"/>
    </source>
</evidence>
<evidence type="ECO:0000256" key="1">
    <source>
        <dbReference type="ARBA" id="ARBA00001971"/>
    </source>
</evidence>
<reference evidence="9 10" key="1">
    <citation type="submission" date="2018-06" db="EMBL/GenBank/DDBJ databases">
        <title>Genomic Encyclopedia of Type Strains, Phase IV (KMG-IV): sequencing the most valuable type-strain genomes for metagenomic binning, comparative biology and taxonomic classification.</title>
        <authorList>
            <person name="Goeker M."/>
        </authorList>
    </citation>
    <scope>NUCLEOTIDE SEQUENCE [LARGE SCALE GENOMIC DNA]</scope>
    <source>
        <strain evidence="9 10">DSM 45521</strain>
    </source>
</reference>
<comment type="caution">
    <text evidence="9">The sequence shown here is derived from an EMBL/GenBank/DDBJ whole genome shotgun (WGS) entry which is preliminary data.</text>
</comment>
<keyword evidence="5 8" id="KW-0560">Oxidoreductase</keyword>
<evidence type="ECO:0000256" key="5">
    <source>
        <dbReference type="ARBA" id="ARBA00023002"/>
    </source>
</evidence>
<evidence type="ECO:0000256" key="6">
    <source>
        <dbReference type="ARBA" id="ARBA00023004"/>
    </source>
</evidence>
<keyword evidence="6 8" id="KW-0408">Iron</keyword>
<organism evidence="9 10">
    <name type="scientific">Williamsia limnetica</name>
    <dbReference type="NCBI Taxonomy" id="882452"/>
    <lineage>
        <taxon>Bacteria</taxon>
        <taxon>Bacillati</taxon>
        <taxon>Actinomycetota</taxon>
        <taxon>Actinomycetes</taxon>
        <taxon>Mycobacteriales</taxon>
        <taxon>Nocardiaceae</taxon>
        <taxon>Williamsia</taxon>
    </lineage>
</organism>
<keyword evidence="4 8" id="KW-0479">Metal-binding</keyword>
<dbReference type="InterPro" id="IPR002397">
    <property type="entry name" value="Cyt_P450_B"/>
</dbReference>
<dbReference type="PANTHER" id="PTHR46696">
    <property type="entry name" value="P450, PUTATIVE (EUROFUNG)-RELATED"/>
    <property type="match status" value="1"/>
</dbReference>
<evidence type="ECO:0000256" key="2">
    <source>
        <dbReference type="ARBA" id="ARBA00010617"/>
    </source>
</evidence>
<dbReference type="InterPro" id="IPR036396">
    <property type="entry name" value="Cyt_P450_sf"/>
</dbReference>
<evidence type="ECO:0000256" key="7">
    <source>
        <dbReference type="ARBA" id="ARBA00023033"/>
    </source>
</evidence>
<dbReference type="GO" id="GO:0006707">
    <property type="term" value="P:cholesterol catabolic process"/>
    <property type="evidence" value="ECO:0007669"/>
    <property type="project" value="TreeGrafter"/>
</dbReference>
<dbReference type="InterPro" id="IPR017972">
    <property type="entry name" value="Cyt_P450_CS"/>
</dbReference>
<dbReference type="GO" id="GO:0020037">
    <property type="term" value="F:heme binding"/>
    <property type="evidence" value="ECO:0007669"/>
    <property type="project" value="InterPro"/>
</dbReference>
<dbReference type="Proteomes" id="UP000247591">
    <property type="component" value="Unassembled WGS sequence"/>
</dbReference>
<keyword evidence="10" id="KW-1185">Reference proteome</keyword>
<dbReference type="SUPFAM" id="SSF48264">
    <property type="entry name" value="Cytochrome P450"/>
    <property type="match status" value="1"/>
</dbReference>
<comment type="cofactor">
    <cofactor evidence="1">
        <name>heme</name>
        <dbReference type="ChEBI" id="CHEBI:30413"/>
    </cofactor>
</comment>
<dbReference type="PANTHER" id="PTHR46696:SF4">
    <property type="entry name" value="BIOTIN BIOSYNTHESIS CYTOCHROME P450"/>
    <property type="match status" value="1"/>
</dbReference>
<evidence type="ECO:0000256" key="3">
    <source>
        <dbReference type="ARBA" id="ARBA00022617"/>
    </source>
</evidence>
<protein>
    <submittedName>
        <fullName evidence="9">Cytochrome P450</fullName>
    </submittedName>
</protein>
<dbReference type="GO" id="GO:0008395">
    <property type="term" value="F:steroid hydroxylase activity"/>
    <property type="evidence" value="ECO:0007669"/>
    <property type="project" value="TreeGrafter"/>
</dbReference>
<dbReference type="GO" id="GO:0036199">
    <property type="term" value="F:cholest-4-en-3-one 26-monooxygenase activity"/>
    <property type="evidence" value="ECO:0007669"/>
    <property type="project" value="TreeGrafter"/>
</dbReference>
<evidence type="ECO:0000313" key="10">
    <source>
        <dbReference type="Proteomes" id="UP000247591"/>
    </source>
</evidence>
<sequence length="433" mass="48571">MSDFDSVDFFTDQSLIPDPNPYFDHLRSKCPVVREPHHGVMAVTGHDEAMTVFRDTENFSSCISVGGPFPDLPFTPVGDDISALIAEHRDKMPLHEHMVTMDPPQHQRARGLLNKLLTPRRLKENEEFMWKLADVQLDEFIERGSTEFLTDYAKPFSLLVIADLLGVPEEDHEAFRIQLGVPRPGARPGATDGDTLVGNPLEWLDEKFSTYIEERRRDPRDDVLTKLAQAKYADGTTPEVIDVVRSATFVFAAGQETTVKLLSAGLRFIAEDQELQQRLRNDRSLLNNFIEETLRLEGPVKAGFRLAVKDTTLGEVDIPAGTTVMIAAGAVNRDPTHFENPHEFDLDRSNLREHMAFGRGIHSCPGGPLARIEGVVSFERILDRMADIKISESAHGPADDRKFSFEPTYILRGLTELHLEFTPITENAEKDAS</sequence>
<evidence type="ECO:0000256" key="4">
    <source>
        <dbReference type="ARBA" id="ARBA00022723"/>
    </source>
</evidence>
<proteinExistence type="inferred from homology"/>
<dbReference type="EMBL" id="QJSP01000008">
    <property type="protein sequence ID" value="PYE16296.1"/>
    <property type="molecule type" value="Genomic_DNA"/>
</dbReference>
<name>A0A318RIX5_WILLI</name>
<dbReference type="AlphaFoldDB" id="A0A318RIX5"/>
<gene>
    <name evidence="9" type="ORF">DFR67_10847</name>
</gene>
<dbReference type="RefSeq" id="WP_211325055.1">
    <property type="nucleotide sequence ID" value="NZ_QJSP01000008.1"/>
</dbReference>
<evidence type="ECO:0000313" key="9">
    <source>
        <dbReference type="EMBL" id="PYE16296.1"/>
    </source>
</evidence>
<dbReference type="GO" id="GO:0005506">
    <property type="term" value="F:iron ion binding"/>
    <property type="evidence" value="ECO:0007669"/>
    <property type="project" value="InterPro"/>
</dbReference>
<keyword evidence="3 8" id="KW-0349">Heme</keyword>
<accession>A0A318RIX5</accession>
<dbReference type="PRINTS" id="PR00359">
    <property type="entry name" value="BP450"/>
</dbReference>
<comment type="similarity">
    <text evidence="2 8">Belongs to the cytochrome P450 family.</text>
</comment>
<keyword evidence="7 8" id="KW-0503">Monooxygenase</keyword>
<dbReference type="Pfam" id="PF00067">
    <property type="entry name" value="p450"/>
    <property type="match status" value="1"/>
</dbReference>
<dbReference type="Gene3D" id="1.10.630.10">
    <property type="entry name" value="Cytochrome P450"/>
    <property type="match status" value="1"/>
</dbReference>
<dbReference type="InterPro" id="IPR001128">
    <property type="entry name" value="Cyt_P450"/>
</dbReference>
<dbReference type="PROSITE" id="PS00086">
    <property type="entry name" value="CYTOCHROME_P450"/>
    <property type="match status" value="1"/>
</dbReference>